<protein>
    <submittedName>
        <fullName evidence="5">Cyclin-J-like</fullName>
    </submittedName>
</protein>
<keyword evidence="6" id="KW-1185">Reference proteome</keyword>
<feature type="domain" description="Cyclin-like" evidence="3">
    <location>
        <begin position="140"/>
        <end position="227"/>
    </location>
</feature>
<dbReference type="InterPro" id="IPR036915">
    <property type="entry name" value="Cyclin-like_sf"/>
</dbReference>
<comment type="similarity">
    <text evidence="2">Belongs to the cyclin family.</text>
</comment>
<dbReference type="InterPro" id="IPR039361">
    <property type="entry name" value="Cyclin"/>
</dbReference>
<evidence type="ECO:0000256" key="2">
    <source>
        <dbReference type="RuleBase" id="RU000383"/>
    </source>
</evidence>
<dbReference type="Pfam" id="PF00134">
    <property type="entry name" value="Cyclin_N"/>
    <property type="match status" value="1"/>
</dbReference>
<evidence type="ECO:0000313" key="5">
    <source>
        <dbReference type="EMBL" id="KAI9564632.1"/>
    </source>
</evidence>
<dbReference type="Gene3D" id="1.10.472.10">
    <property type="entry name" value="Cyclin-like"/>
    <property type="match status" value="2"/>
</dbReference>
<keyword evidence="1 2" id="KW-0195">Cyclin</keyword>
<evidence type="ECO:0000259" key="4">
    <source>
        <dbReference type="SMART" id="SM01332"/>
    </source>
</evidence>
<dbReference type="Pfam" id="PF02984">
    <property type="entry name" value="Cyclin_C"/>
    <property type="match status" value="1"/>
</dbReference>
<dbReference type="EMBL" id="WJBH02000001">
    <property type="protein sequence ID" value="KAI9564632.1"/>
    <property type="molecule type" value="Genomic_DNA"/>
</dbReference>
<feature type="domain" description="Cyclin C-terminal" evidence="4">
    <location>
        <begin position="132"/>
        <end position="271"/>
    </location>
</feature>
<dbReference type="SUPFAM" id="SSF47954">
    <property type="entry name" value="Cyclin-like"/>
    <property type="match status" value="2"/>
</dbReference>
<dbReference type="Proteomes" id="UP000820818">
    <property type="component" value="Linkage Group LG1"/>
</dbReference>
<accession>A0AAD5PYX1</accession>
<proteinExistence type="inferred from homology"/>
<name>A0AAD5PYX1_9CRUS</name>
<dbReference type="SMART" id="SM00385">
    <property type="entry name" value="CYCLIN"/>
    <property type="match status" value="2"/>
</dbReference>
<dbReference type="CDD" id="cd20529">
    <property type="entry name" value="CYCLIN_CCNJ-like_rpt2"/>
    <property type="match status" value="1"/>
</dbReference>
<feature type="domain" description="Cyclin-like" evidence="3">
    <location>
        <begin position="40"/>
        <end position="123"/>
    </location>
</feature>
<organism evidence="5 6">
    <name type="scientific">Daphnia sinensis</name>
    <dbReference type="NCBI Taxonomy" id="1820382"/>
    <lineage>
        <taxon>Eukaryota</taxon>
        <taxon>Metazoa</taxon>
        <taxon>Ecdysozoa</taxon>
        <taxon>Arthropoda</taxon>
        <taxon>Crustacea</taxon>
        <taxon>Branchiopoda</taxon>
        <taxon>Diplostraca</taxon>
        <taxon>Cladocera</taxon>
        <taxon>Anomopoda</taxon>
        <taxon>Daphniidae</taxon>
        <taxon>Daphnia</taxon>
        <taxon>Daphnia similis group</taxon>
    </lineage>
</organism>
<reference evidence="5 6" key="1">
    <citation type="submission" date="2022-05" db="EMBL/GenBank/DDBJ databases">
        <title>A multi-omics perspective on studying reproductive biology in Daphnia sinensis.</title>
        <authorList>
            <person name="Jia J."/>
        </authorList>
    </citation>
    <scope>NUCLEOTIDE SEQUENCE [LARGE SCALE GENOMIC DNA]</scope>
    <source>
        <strain evidence="5 6">WSL</strain>
    </source>
</reference>
<comment type="caution">
    <text evidence="5">The sequence shown here is derived from an EMBL/GenBank/DDBJ whole genome shotgun (WGS) entry which is preliminary data.</text>
</comment>
<evidence type="ECO:0000256" key="1">
    <source>
        <dbReference type="ARBA" id="ARBA00023127"/>
    </source>
</evidence>
<dbReference type="SMART" id="SM01332">
    <property type="entry name" value="Cyclin_C"/>
    <property type="match status" value="1"/>
</dbReference>
<dbReference type="AlphaFoldDB" id="A0AAD5PYX1"/>
<dbReference type="InterPro" id="IPR013763">
    <property type="entry name" value="Cyclin-like_dom"/>
</dbReference>
<evidence type="ECO:0000313" key="6">
    <source>
        <dbReference type="Proteomes" id="UP000820818"/>
    </source>
</evidence>
<gene>
    <name evidence="5" type="ORF">GHT06_008373</name>
</gene>
<dbReference type="PANTHER" id="PTHR10177">
    <property type="entry name" value="CYCLINS"/>
    <property type="match status" value="1"/>
</dbReference>
<dbReference type="InterPro" id="IPR006671">
    <property type="entry name" value="Cyclin_N"/>
</dbReference>
<evidence type="ECO:0000259" key="3">
    <source>
        <dbReference type="SMART" id="SM00385"/>
    </source>
</evidence>
<sequence>MARHNSCDDETFPYNHEYYALLRFKENERFYHYQFQARSPQLNDKLGLSLSTFHLAVHLLDIFMDCHEIDQQQLMLAGSTCLLIAAKYVDVDSNVPKFSHLQSLTNHHNSIHEFSLMEKMLLNFWKWDLNFSTTLDFLEHYLSCDLKCAEGLHSNSLKNLKCQAVYLANLTLSEVNFIYFKSSVIAASCILVARLQFRLLPTWPEGMEILTGYSYLEIDECVQLLIHLAQIMQSECFFNPALQQQSSILIREEPKVECKYKLKGVSNHNCARTKRRHLIHPRDLKQMYRLTDCAM</sequence>
<dbReference type="InterPro" id="IPR004367">
    <property type="entry name" value="Cyclin_C-dom"/>
</dbReference>